<evidence type="ECO:0000313" key="3">
    <source>
        <dbReference type="Proteomes" id="UP001236569"/>
    </source>
</evidence>
<proteinExistence type="predicted"/>
<evidence type="ECO:0000259" key="1">
    <source>
        <dbReference type="PROSITE" id="PS51154"/>
    </source>
</evidence>
<feature type="domain" description="Macro" evidence="1">
    <location>
        <begin position="1"/>
        <end position="102"/>
    </location>
</feature>
<dbReference type="RefSeq" id="WP_283371676.1">
    <property type="nucleotide sequence ID" value="NZ_JASHID010000022.1"/>
</dbReference>
<organism evidence="2 3">
    <name type="scientific">Flectobacillus longus</name>
    <dbReference type="NCBI Taxonomy" id="2984207"/>
    <lineage>
        <taxon>Bacteria</taxon>
        <taxon>Pseudomonadati</taxon>
        <taxon>Bacteroidota</taxon>
        <taxon>Cytophagia</taxon>
        <taxon>Cytophagales</taxon>
        <taxon>Flectobacillaceae</taxon>
        <taxon>Flectobacillus</taxon>
    </lineage>
</organism>
<reference evidence="2 3" key="1">
    <citation type="submission" date="2023-05" db="EMBL/GenBank/DDBJ databases">
        <title>Novel species of genus Flectobacillus isolated from stream in China.</title>
        <authorList>
            <person name="Lu H."/>
        </authorList>
    </citation>
    <scope>NUCLEOTIDE SEQUENCE [LARGE SCALE GENOMIC DNA]</scope>
    <source>
        <strain evidence="2 3">DC10W</strain>
    </source>
</reference>
<evidence type="ECO:0000313" key="2">
    <source>
        <dbReference type="EMBL" id="MDI9866954.1"/>
    </source>
</evidence>
<name>A0ABT6YTN8_9BACT</name>
<comment type="caution">
    <text evidence="2">The sequence shown here is derived from an EMBL/GenBank/DDBJ whole genome shotgun (WGS) entry which is preliminary data.</text>
</comment>
<dbReference type="Pfam" id="PF01661">
    <property type="entry name" value="Macro"/>
    <property type="match status" value="1"/>
</dbReference>
<dbReference type="SUPFAM" id="SSF52949">
    <property type="entry name" value="Macro domain-like"/>
    <property type="match status" value="1"/>
</dbReference>
<protein>
    <submittedName>
        <fullName evidence="2">Macro domain-containing protein</fullName>
    </submittedName>
</protein>
<dbReference type="EMBL" id="JASHID010000022">
    <property type="protein sequence ID" value="MDI9866954.1"/>
    <property type="molecule type" value="Genomic_DNA"/>
</dbReference>
<dbReference type="PANTHER" id="PTHR11106:SF27">
    <property type="entry name" value="MACRO DOMAIN-CONTAINING PROTEIN"/>
    <property type="match status" value="1"/>
</dbReference>
<dbReference type="PROSITE" id="PS51154">
    <property type="entry name" value="MACRO"/>
    <property type="match status" value="1"/>
</dbReference>
<dbReference type="Gene3D" id="3.40.220.10">
    <property type="entry name" value="Leucine Aminopeptidase, subunit E, domain 1"/>
    <property type="match status" value="1"/>
</dbReference>
<sequence length="102" mass="11012">MSTSLTTSKVVPVKEPYTAMGNRFVHTGDGDMDGAVHRTGGKAILEECQKIRSKQGGCKVGEAVITTAGKLPAKFVIHTVGTVWNNGKNDENYNIYSDLLKQ</sequence>
<dbReference type="InterPro" id="IPR002589">
    <property type="entry name" value="Macro_dom"/>
</dbReference>
<gene>
    <name evidence="2" type="ORF">QM480_21625</name>
</gene>
<dbReference type="InterPro" id="IPR043472">
    <property type="entry name" value="Macro_dom-like"/>
</dbReference>
<accession>A0ABT6YTN8</accession>
<keyword evidence="3" id="KW-1185">Reference proteome</keyword>
<dbReference type="Proteomes" id="UP001236569">
    <property type="component" value="Unassembled WGS sequence"/>
</dbReference>
<dbReference type="PANTHER" id="PTHR11106">
    <property type="entry name" value="GANGLIOSIDE INDUCED DIFFERENTIATION ASSOCIATED PROTEIN 2-RELATED"/>
    <property type="match status" value="1"/>
</dbReference>